<gene>
    <name evidence="8" type="ORF">DM02DRAFT_620115</name>
</gene>
<feature type="transmembrane region" description="Helical" evidence="6">
    <location>
        <begin position="241"/>
        <end position="263"/>
    </location>
</feature>
<evidence type="ECO:0000313" key="8">
    <source>
        <dbReference type="EMBL" id="PVH92144.1"/>
    </source>
</evidence>
<feature type="compositionally biased region" description="Low complexity" evidence="5">
    <location>
        <begin position="205"/>
        <end position="229"/>
    </location>
</feature>
<accession>A0A2V1D4I8</accession>
<keyword evidence="9" id="KW-1185">Reference proteome</keyword>
<dbReference type="AlphaFoldDB" id="A0A2V1D4I8"/>
<feature type="chain" id="PRO_5015999722" description="Mid2 domain-containing protein" evidence="7">
    <location>
        <begin position="18"/>
        <end position="352"/>
    </location>
</feature>
<reference evidence="8 9" key="1">
    <citation type="journal article" date="2018" name="Sci. Rep.">
        <title>Comparative genomics provides insights into the lifestyle and reveals functional heterogeneity of dark septate endophytic fungi.</title>
        <authorList>
            <person name="Knapp D.G."/>
            <person name="Nemeth J.B."/>
            <person name="Barry K."/>
            <person name="Hainaut M."/>
            <person name="Henrissat B."/>
            <person name="Johnson J."/>
            <person name="Kuo A."/>
            <person name="Lim J.H.P."/>
            <person name="Lipzen A."/>
            <person name="Nolan M."/>
            <person name="Ohm R.A."/>
            <person name="Tamas L."/>
            <person name="Grigoriev I.V."/>
            <person name="Spatafora J.W."/>
            <person name="Nagy L.G."/>
            <person name="Kovacs G.M."/>
        </authorList>
    </citation>
    <scope>NUCLEOTIDE SEQUENCE [LARGE SCALE GENOMIC DNA]</scope>
    <source>
        <strain evidence="8 9">DSE2036</strain>
    </source>
</reference>
<name>A0A2V1D4I8_9PLEO</name>
<evidence type="ECO:0000256" key="7">
    <source>
        <dbReference type="SAM" id="SignalP"/>
    </source>
</evidence>
<organism evidence="8 9">
    <name type="scientific">Periconia macrospinosa</name>
    <dbReference type="NCBI Taxonomy" id="97972"/>
    <lineage>
        <taxon>Eukaryota</taxon>
        <taxon>Fungi</taxon>
        <taxon>Dikarya</taxon>
        <taxon>Ascomycota</taxon>
        <taxon>Pezizomycotina</taxon>
        <taxon>Dothideomycetes</taxon>
        <taxon>Pleosporomycetidae</taxon>
        <taxon>Pleosporales</taxon>
        <taxon>Massarineae</taxon>
        <taxon>Periconiaceae</taxon>
        <taxon>Periconia</taxon>
    </lineage>
</organism>
<sequence length="352" mass="36518">MKAAVATLLIAGSLVNAKCYLPDGTGATNPQWRECSTDPQDPLSNICCALNRTNAAGGLKSEGETADTCLPNGLCQNESVMDSGNKTIYYRRSYCTSQQWESGNCLTTCGKGGTGFKDMTPCDGTSTSERWCCGTNTDCCNDPKGQVVILAKKFMDASPTTVIGTAQPSTTSKSSSASQTSAAAVTTAFSGNPPPSASEGTQTTAAGVAGSPPSSAGATSSAPSPSASSQDTQGMTTGAKVGIAVGAVVGAAALVGIGAWLALSSQRRKRNDAPYAQSPPELDGYSGDRKEIYMLQQNSIHEASSQNHSYPASMHSHHHYNQPPVPLGELPVQQMRSELPGDEGKPEKGRHW</sequence>
<dbReference type="Proteomes" id="UP000244855">
    <property type="component" value="Unassembled WGS sequence"/>
</dbReference>
<keyword evidence="7" id="KW-0732">Signal</keyword>
<feature type="region of interest" description="Disordered" evidence="5">
    <location>
        <begin position="184"/>
        <end position="234"/>
    </location>
</feature>
<keyword evidence="4 6" id="KW-0472">Membrane</keyword>
<evidence type="ECO:0000256" key="4">
    <source>
        <dbReference type="ARBA" id="ARBA00023136"/>
    </source>
</evidence>
<evidence type="ECO:0008006" key="10">
    <source>
        <dbReference type="Google" id="ProtNLM"/>
    </source>
</evidence>
<feature type="signal peptide" evidence="7">
    <location>
        <begin position="1"/>
        <end position="17"/>
    </location>
</feature>
<evidence type="ECO:0000313" key="9">
    <source>
        <dbReference type="Proteomes" id="UP000244855"/>
    </source>
</evidence>
<evidence type="ECO:0000256" key="2">
    <source>
        <dbReference type="ARBA" id="ARBA00022692"/>
    </source>
</evidence>
<feature type="region of interest" description="Disordered" evidence="5">
    <location>
        <begin position="302"/>
        <end position="352"/>
    </location>
</feature>
<dbReference type="OrthoDB" id="5215637at2759"/>
<evidence type="ECO:0000256" key="1">
    <source>
        <dbReference type="ARBA" id="ARBA00004167"/>
    </source>
</evidence>
<keyword evidence="3 6" id="KW-1133">Transmembrane helix</keyword>
<dbReference type="PANTHER" id="PTHR15549">
    <property type="entry name" value="PAIRED IMMUNOGLOBULIN-LIKE TYPE 2 RECEPTOR"/>
    <property type="match status" value="1"/>
</dbReference>
<dbReference type="InterPro" id="IPR051694">
    <property type="entry name" value="Immunoregulatory_rcpt-like"/>
</dbReference>
<dbReference type="EMBL" id="KZ805716">
    <property type="protein sequence ID" value="PVH92144.1"/>
    <property type="molecule type" value="Genomic_DNA"/>
</dbReference>
<keyword evidence="2 6" id="KW-0812">Transmembrane</keyword>
<evidence type="ECO:0000256" key="3">
    <source>
        <dbReference type="ARBA" id="ARBA00022989"/>
    </source>
</evidence>
<proteinExistence type="predicted"/>
<dbReference type="PANTHER" id="PTHR15549:SF30">
    <property type="entry name" value="MID2 DOMAIN-CONTAINING PROTEIN"/>
    <property type="match status" value="1"/>
</dbReference>
<evidence type="ECO:0000256" key="6">
    <source>
        <dbReference type="SAM" id="Phobius"/>
    </source>
</evidence>
<feature type="region of interest" description="Disordered" evidence="5">
    <location>
        <begin position="268"/>
        <end position="287"/>
    </location>
</feature>
<dbReference type="GO" id="GO:0071944">
    <property type="term" value="C:cell periphery"/>
    <property type="evidence" value="ECO:0007669"/>
    <property type="project" value="UniProtKB-ARBA"/>
</dbReference>
<evidence type="ECO:0000256" key="5">
    <source>
        <dbReference type="SAM" id="MobiDB-lite"/>
    </source>
</evidence>
<protein>
    <recommendedName>
        <fullName evidence="10">Mid2 domain-containing protein</fullName>
    </recommendedName>
</protein>
<dbReference type="GO" id="GO:0016020">
    <property type="term" value="C:membrane"/>
    <property type="evidence" value="ECO:0007669"/>
    <property type="project" value="UniProtKB-SubCell"/>
</dbReference>
<dbReference type="STRING" id="97972.A0A2V1D4I8"/>
<comment type="subcellular location">
    <subcellularLocation>
        <location evidence="1">Membrane</location>
        <topology evidence="1">Single-pass membrane protein</topology>
    </subcellularLocation>
</comment>
<feature type="compositionally biased region" description="Basic and acidic residues" evidence="5">
    <location>
        <begin position="342"/>
        <end position="352"/>
    </location>
</feature>